<evidence type="ECO:0000313" key="2">
    <source>
        <dbReference type="EMBL" id="MFI8750091.1"/>
    </source>
</evidence>
<dbReference type="InterPro" id="IPR011396">
    <property type="entry name" value="PT_DNA_restrict"/>
</dbReference>
<proteinExistence type="predicted"/>
<dbReference type="PIRSF" id="PIRSF030850">
    <property type="entry name" value="UCP030850"/>
    <property type="match status" value="1"/>
</dbReference>
<keyword evidence="2" id="KW-0540">Nuclease</keyword>
<keyword evidence="2" id="KW-0255">Endonuclease</keyword>
<dbReference type="Proteomes" id="UP001614338">
    <property type="component" value="Unassembled WGS sequence"/>
</dbReference>
<evidence type="ECO:0000259" key="1">
    <source>
        <dbReference type="Pfam" id="PF13391"/>
    </source>
</evidence>
<sequence length="314" mass="35238">MTDETLKSLTALRVGRSRGRLAANKPCLLLAIICEIQNGHINTPTVAIDDRLLARYFDLYEAATGDRQSANPHLPLWHLKGDQGVSGALWEPVFDSSIAHVANSLGQPKSLKGLKALFTQAVLDSALFSAFQNKQMAHNASALIVAHYFAEDPQQHALNTYLANALESGDYEKHPDSLVGEVKETHQQQARSAAFRTLVLEAYDYRCAATRLRFITPDYRYLVEAAHLIPFAESYDDRPTNGLALTPNLHWAMDNRLIAPGPDHKWHVSPILDDFMPDNAWLQQLHGQAVVLPRAKRWQPDQQALAWRMDHLLR</sequence>
<dbReference type="RefSeq" id="WP_399843971.1">
    <property type="nucleotide sequence ID" value="NZ_JBITWC010000011.1"/>
</dbReference>
<dbReference type="Pfam" id="PF13391">
    <property type="entry name" value="HNH_2"/>
    <property type="match status" value="1"/>
</dbReference>
<evidence type="ECO:0000313" key="3">
    <source>
        <dbReference type="Proteomes" id="UP001614338"/>
    </source>
</evidence>
<gene>
    <name evidence="2" type="ORF">ACIGG6_08805</name>
</gene>
<feature type="domain" description="HNH nuclease" evidence="1">
    <location>
        <begin position="207"/>
        <end position="259"/>
    </location>
</feature>
<comment type="caution">
    <text evidence="2">The sequence shown here is derived from an EMBL/GenBank/DDBJ whole genome shotgun (WGS) entry which is preliminary data.</text>
</comment>
<protein>
    <submittedName>
        <fullName evidence="2">HNH endonuclease</fullName>
    </submittedName>
</protein>
<dbReference type="EMBL" id="JBITWC010000011">
    <property type="protein sequence ID" value="MFI8750091.1"/>
    <property type="molecule type" value="Genomic_DNA"/>
</dbReference>
<reference evidence="2 3" key="1">
    <citation type="submission" date="2024-10" db="EMBL/GenBank/DDBJ databases">
        <title>The Natural Products Discovery Center: Release of the First 8490 Sequenced Strains for Exploring Actinobacteria Biosynthetic Diversity.</title>
        <authorList>
            <person name="Kalkreuter E."/>
            <person name="Kautsar S.A."/>
            <person name="Yang D."/>
            <person name="Bader C.D."/>
            <person name="Teijaro C.N."/>
            <person name="Fluegel L."/>
            <person name="Davis C.M."/>
            <person name="Simpson J.R."/>
            <person name="Lauterbach L."/>
            <person name="Steele A.D."/>
            <person name="Gui C."/>
            <person name="Meng S."/>
            <person name="Li G."/>
            <person name="Viehrig K."/>
            <person name="Ye F."/>
            <person name="Su P."/>
            <person name="Kiefer A.F."/>
            <person name="Nichols A."/>
            <person name="Cepeda A.J."/>
            <person name="Yan W."/>
            <person name="Fan B."/>
            <person name="Jiang Y."/>
            <person name="Adhikari A."/>
            <person name="Zheng C.-J."/>
            <person name="Schuster L."/>
            <person name="Cowan T.M."/>
            <person name="Smanski M.J."/>
            <person name="Chevrette M.G."/>
            <person name="De Carvalho L.P.S."/>
            <person name="Shen B."/>
        </authorList>
    </citation>
    <scope>NUCLEOTIDE SEQUENCE [LARGE SCALE GENOMIC DNA]</scope>
    <source>
        <strain evidence="2 3">NPDC077409</strain>
    </source>
</reference>
<accession>A0ABW8BS90</accession>
<keyword evidence="3" id="KW-1185">Reference proteome</keyword>
<dbReference type="InterPro" id="IPR003615">
    <property type="entry name" value="HNH_nuc"/>
</dbReference>
<dbReference type="GO" id="GO:0004519">
    <property type="term" value="F:endonuclease activity"/>
    <property type="evidence" value="ECO:0007669"/>
    <property type="project" value="UniProtKB-KW"/>
</dbReference>
<keyword evidence="2" id="KW-0378">Hydrolase</keyword>
<organism evidence="2 3">
    <name type="scientific">Vreelandella lionensis</name>
    <dbReference type="NCBI Taxonomy" id="1144478"/>
    <lineage>
        <taxon>Bacteria</taxon>
        <taxon>Pseudomonadati</taxon>
        <taxon>Pseudomonadota</taxon>
        <taxon>Gammaproteobacteria</taxon>
        <taxon>Oceanospirillales</taxon>
        <taxon>Halomonadaceae</taxon>
        <taxon>Vreelandella</taxon>
    </lineage>
</organism>
<name>A0ABW8BS90_9GAMM</name>